<dbReference type="InterPro" id="IPR036465">
    <property type="entry name" value="vWFA_dom_sf"/>
</dbReference>
<accession>A0ABZ0QK80</accession>
<dbReference type="EMBL" id="CP138204">
    <property type="protein sequence ID" value="WPC76446.1"/>
    <property type="molecule type" value="Genomic_DNA"/>
</dbReference>
<evidence type="ECO:0000259" key="2">
    <source>
        <dbReference type="Pfam" id="PF13400"/>
    </source>
</evidence>
<dbReference type="SUPFAM" id="SSF53300">
    <property type="entry name" value="vWA-like"/>
    <property type="match status" value="1"/>
</dbReference>
<keyword evidence="1" id="KW-0472">Membrane</keyword>
<proteinExistence type="predicted"/>
<feature type="domain" description="Putative Flp pilus-assembly TadG-like N-terminal" evidence="2">
    <location>
        <begin position="11"/>
        <end position="56"/>
    </location>
</feature>
<keyword evidence="1" id="KW-1133">Transmembrane helix</keyword>
<feature type="transmembrane region" description="Helical" evidence="1">
    <location>
        <begin position="12"/>
        <end position="30"/>
    </location>
</feature>
<dbReference type="RefSeq" id="WP_261896857.1">
    <property type="nucleotide sequence ID" value="NZ_AP024896.1"/>
</dbReference>
<organism evidence="3 4">
    <name type="scientific">Vibrio porteresiae DSM 19223</name>
    <dbReference type="NCBI Taxonomy" id="1123496"/>
    <lineage>
        <taxon>Bacteria</taxon>
        <taxon>Pseudomonadati</taxon>
        <taxon>Pseudomonadota</taxon>
        <taxon>Gammaproteobacteria</taxon>
        <taxon>Vibrionales</taxon>
        <taxon>Vibrionaceae</taxon>
        <taxon>Vibrio</taxon>
    </lineage>
</organism>
<evidence type="ECO:0000313" key="3">
    <source>
        <dbReference type="EMBL" id="WPC76446.1"/>
    </source>
</evidence>
<name>A0ABZ0QK80_9VIBR</name>
<sequence>MISHRNKQSGHAAILFAMMIPLLFGVFILGTDGARALQAKARLEEASEAAVLAVAGQSGSTQAAHDEMATNYIQYYFPFAEMEDITTEDIPCADNSACDTEDDAVNRFYEYTVSATISEPNWFSKDTISTSFGDSTDVGGYSSARKYQSQTVDIILVSDFSSSMLQSTGSSVNSKVTDLKSIISDVADTINEYNEHTGTQKNTMAFVGFGYYTYGAYSTSISKNGSTYSGFPYYTYLMCTGAKNSSHPANDGWCGASSSDLGNIDYSQSVSAANIFDESAYLPTSIIQYPYTISASTYNNIDYSYQKMYTKNSDSNTYHFRYYNLGLTSDVSELSDTIDNFVPQGSTAFYTGLIRGAQIANKGNNSRRLIIILSDGNNTHEDVTTELVADGLCDNITDTLNSQTTTVTDSEGDEVEESVKSRIFAIGFGYQASQNPGMTNCVGTNNVYDSNDSDEIKDKILELIAEEMGRLTPSDETN</sequence>
<dbReference type="Pfam" id="PF13400">
    <property type="entry name" value="Tad"/>
    <property type="match status" value="1"/>
</dbReference>
<protein>
    <submittedName>
        <fullName evidence="3">Pilus assembly protein</fullName>
    </submittedName>
</protein>
<dbReference type="InterPro" id="IPR028087">
    <property type="entry name" value="Tad_N"/>
</dbReference>
<keyword evidence="1" id="KW-0812">Transmembrane</keyword>
<gene>
    <name evidence="3" type="ORF">R8Z52_18120</name>
</gene>
<evidence type="ECO:0000313" key="4">
    <source>
        <dbReference type="Proteomes" id="UP001304071"/>
    </source>
</evidence>
<evidence type="ECO:0000256" key="1">
    <source>
        <dbReference type="SAM" id="Phobius"/>
    </source>
</evidence>
<dbReference type="Gene3D" id="3.40.50.410">
    <property type="entry name" value="von Willebrand factor, type A domain"/>
    <property type="match status" value="1"/>
</dbReference>
<dbReference type="Proteomes" id="UP001304071">
    <property type="component" value="Chromosome 2"/>
</dbReference>
<keyword evidence="4" id="KW-1185">Reference proteome</keyword>
<reference evidence="3 4" key="1">
    <citation type="submission" date="2023-11" db="EMBL/GenBank/DDBJ databases">
        <title>Plant-associative lifestyle of Vibrio porteresiae and its evolutionary dynamics.</title>
        <authorList>
            <person name="Rameshkumar N."/>
            <person name="Kirti K."/>
        </authorList>
    </citation>
    <scope>NUCLEOTIDE SEQUENCE [LARGE SCALE GENOMIC DNA]</scope>
    <source>
        <strain evidence="3 4">MSSRF30</strain>
    </source>
</reference>